<evidence type="ECO:0000313" key="7">
    <source>
        <dbReference type="EMBL" id="SFN40518.1"/>
    </source>
</evidence>
<comment type="subcellular location">
    <subcellularLocation>
        <location evidence="1">Cell envelope</location>
    </subcellularLocation>
</comment>
<evidence type="ECO:0000259" key="5">
    <source>
        <dbReference type="Pfam" id="PF25917"/>
    </source>
</evidence>
<keyword evidence="8" id="KW-1185">Reference proteome</keyword>
<keyword evidence="3" id="KW-0812">Transmembrane</keyword>
<dbReference type="GO" id="GO:0055085">
    <property type="term" value="P:transmembrane transport"/>
    <property type="evidence" value="ECO:0007669"/>
    <property type="project" value="InterPro"/>
</dbReference>
<dbReference type="SUPFAM" id="SSF111369">
    <property type="entry name" value="HlyD-like secretion proteins"/>
    <property type="match status" value="1"/>
</dbReference>
<sequence>MTSQQPTEIAARVETDTARPRGRLRNRVLWIAGPLVVALVAGWFYITAGRYTSTDNAYVQADQVTIAPQIGGRVVEVAVHENQAVHKGDLLFRIDPEPLQIAVEQMQAQIAAAGDYLNASRDTYRSASADLRSSEATLRNNEAQLKRVQELRAKGLVAQKALDDAAAEVATARGTRDSDAATLAKARTMLGGAVDTPLEDLSGYRVAMAQLAKARLDLSHAEVRAPIDGTIGKMHLQPGDYLNVGQAAMPLVSNTLWVEGNFKETDLTNVRVGQPATIEVDTFPGHKWTATVASISPASGSQFSILPAQNATGNWVKIVQRIPVRLAIETASQDGMVLRAGMSADVEIDTGRQNSLLGRWTGSDAGEPRVALSR</sequence>
<evidence type="ECO:0000259" key="4">
    <source>
        <dbReference type="Pfam" id="PF25876"/>
    </source>
</evidence>
<gene>
    <name evidence="7" type="ORF">SAMN05216289_11948</name>
</gene>
<evidence type="ECO:0000313" key="8">
    <source>
        <dbReference type="Proteomes" id="UP000198575"/>
    </source>
</evidence>
<dbReference type="PANTHER" id="PTHR30386">
    <property type="entry name" value="MEMBRANE FUSION SUBUNIT OF EMRAB-TOLC MULTIDRUG EFFLUX PUMP"/>
    <property type="match status" value="1"/>
</dbReference>
<dbReference type="Gene3D" id="2.40.50.100">
    <property type="match status" value="1"/>
</dbReference>
<dbReference type="PANTHER" id="PTHR30386:SF19">
    <property type="entry name" value="MULTIDRUG EXPORT PROTEIN EMRA-RELATED"/>
    <property type="match status" value="1"/>
</dbReference>
<dbReference type="STRING" id="578942.SAMN05216289_11948"/>
<name>A0A1I4YR38_9GAMM</name>
<keyword evidence="3" id="KW-0472">Membrane</keyword>
<dbReference type="Gene3D" id="2.40.30.170">
    <property type="match status" value="1"/>
</dbReference>
<feature type="domain" description="Multidrug resistance protein MdtA-like barrel-sandwich hybrid" evidence="5">
    <location>
        <begin position="63"/>
        <end position="251"/>
    </location>
</feature>
<dbReference type="InterPro" id="IPR058624">
    <property type="entry name" value="MdtA-like_HH"/>
</dbReference>
<dbReference type="Pfam" id="PF25990">
    <property type="entry name" value="Beta-barrel_YknX"/>
    <property type="match status" value="1"/>
</dbReference>
<dbReference type="Pfam" id="PF25876">
    <property type="entry name" value="HH_MFP_RND"/>
    <property type="match status" value="1"/>
</dbReference>
<evidence type="ECO:0000256" key="3">
    <source>
        <dbReference type="SAM" id="Phobius"/>
    </source>
</evidence>
<accession>A0A1I4YR38</accession>
<dbReference type="InterPro" id="IPR058636">
    <property type="entry name" value="Beta-barrel_YknX"/>
</dbReference>
<dbReference type="EMBL" id="FOVF01000019">
    <property type="protein sequence ID" value="SFN40518.1"/>
    <property type="molecule type" value="Genomic_DNA"/>
</dbReference>
<evidence type="ECO:0000256" key="1">
    <source>
        <dbReference type="ARBA" id="ARBA00004196"/>
    </source>
</evidence>
<dbReference type="InterPro" id="IPR058625">
    <property type="entry name" value="MdtA-like_BSH"/>
</dbReference>
<proteinExistence type="inferred from homology"/>
<dbReference type="InterPro" id="IPR050739">
    <property type="entry name" value="MFP"/>
</dbReference>
<feature type="transmembrane region" description="Helical" evidence="3">
    <location>
        <begin position="28"/>
        <end position="46"/>
    </location>
</feature>
<dbReference type="AlphaFoldDB" id="A0A1I4YR38"/>
<dbReference type="OrthoDB" id="9811754at2"/>
<dbReference type="RefSeq" id="WP_092408664.1">
    <property type="nucleotide sequence ID" value="NZ_FOVF01000019.1"/>
</dbReference>
<dbReference type="GO" id="GO:0030313">
    <property type="term" value="C:cell envelope"/>
    <property type="evidence" value="ECO:0007669"/>
    <property type="project" value="UniProtKB-SubCell"/>
</dbReference>
<evidence type="ECO:0000259" key="6">
    <source>
        <dbReference type="Pfam" id="PF25990"/>
    </source>
</evidence>
<dbReference type="Proteomes" id="UP000198575">
    <property type="component" value="Unassembled WGS sequence"/>
</dbReference>
<keyword evidence="3" id="KW-1133">Transmembrane helix</keyword>
<organism evidence="7 8">
    <name type="scientific">Dokdonella immobilis</name>
    <dbReference type="NCBI Taxonomy" id="578942"/>
    <lineage>
        <taxon>Bacteria</taxon>
        <taxon>Pseudomonadati</taxon>
        <taxon>Pseudomonadota</taxon>
        <taxon>Gammaproteobacteria</taxon>
        <taxon>Lysobacterales</taxon>
        <taxon>Rhodanobacteraceae</taxon>
        <taxon>Dokdonella</taxon>
    </lineage>
</organism>
<protein>
    <submittedName>
        <fullName evidence="7">Membrane fusion protein, multidrug efflux system</fullName>
    </submittedName>
</protein>
<feature type="domain" description="YknX-like beta-barrel" evidence="6">
    <location>
        <begin position="258"/>
        <end position="304"/>
    </location>
</feature>
<evidence type="ECO:0000256" key="2">
    <source>
        <dbReference type="ARBA" id="ARBA00009477"/>
    </source>
</evidence>
<dbReference type="Pfam" id="PF25917">
    <property type="entry name" value="BSH_RND"/>
    <property type="match status" value="1"/>
</dbReference>
<dbReference type="Gene3D" id="1.10.287.470">
    <property type="entry name" value="Helix hairpin bin"/>
    <property type="match status" value="1"/>
</dbReference>
<comment type="similarity">
    <text evidence="2">Belongs to the membrane fusion protein (MFP) (TC 8.A.1) family.</text>
</comment>
<reference evidence="7 8" key="1">
    <citation type="submission" date="2016-10" db="EMBL/GenBank/DDBJ databases">
        <authorList>
            <person name="de Groot N.N."/>
        </authorList>
    </citation>
    <scope>NUCLEOTIDE SEQUENCE [LARGE SCALE GENOMIC DNA]</scope>
    <source>
        <strain evidence="7 8">CGMCC 1.7659</strain>
    </source>
</reference>
<feature type="domain" description="Multidrug resistance protein MdtA-like alpha-helical hairpin" evidence="4">
    <location>
        <begin position="124"/>
        <end position="190"/>
    </location>
</feature>